<comment type="caution">
    <text evidence="2">The sequence shown here is derived from an EMBL/GenBank/DDBJ whole genome shotgun (WGS) entry which is preliminary data.</text>
</comment>
<dbReference type="AlphaFoldDB" id="A0A7W9AFT1"/>
<dbReference type="SUPFAM" id="SSF51735">
    <property type="entry name" value="NAD(P)-binding Rossmann-fold domains"/>
    <property type="match status" value="1"/>
</dbReference>
<accession>A0A7W9AFT1</accession>
<evidence type="ECO:0008006" key="4">
    <source>
        <dbReference type="Google" id="ProtNLM"/>
    </source>
</evidence>
<dbReference type="PANTHER" id="PTHR43157:SF31">
    <property type="entry name" value="PHOSPHATIDYLINOSITOL-GLYCAN BIOSYNTHESIS CLASS F PROTEIN"/>
    <property type="match status" value="1"/>
</dbReference>
<dbReference type="EMBL" id="JACIJC010000001">
    <property type="protein sequence ID" value="MBB5684878.1"/>
    <property type="molecule type" value="Genomic_DNA"/>
</dbReference>
<dbReference type="GO" id="GO:0016491">
    <property type="term" value="F:oxidoreductase activity"/>
    <property type="evidence" value="ECO:0007669"/>
    <property type="project" value="UniProtKB-KW"/>
</dbReference>
<evidence type="ECO:0000313" key="3">
    <source>
        <dbReference type="Proteomes" id="UP000549617"/>
    </source>
</evidence>
<protein>
    <recommendedName>
        <fullName evidence="4">SDR family NAD(P)-dependent oxidoreductase</fullName>
    </recommendedName>
</protein>
<dbReference type="Proteomes" id="UP000549617">
    <property type="component" value="Unassembled WGS sequence"/>
</dbReference>
<dbReference type="RefSeq" id="WP_184015574.1">
    <property type="nucleotide sequence ID" value="NZ_JACIJC010000001.1"/>
</dbReference>
<proteinExistence type="predicted"/>
<keyword evidence="1" id="KW-0560">Oxidoreductase</keyword>
<sequence>MTSGERDVSNGNFVFFGGSTGIGRAAAHAIGARGGHVLIVGRGRETGEATAASVRRAGAASAEFLAGDLSTIAGMAQVAAGVRAWKPELHGVLHTAMAAFNARRVTLDELEFAFALQYLARAVLNRLLVDVLAASGDGRIVHIAGNVPNIFMPDLDDLQFEQRKWGFFKSILGTHLLGFLHLQEAAGRWADRPVTLTAACVNSTKTKAMADPEMPLVMRLMGTFGTTPEKSAQNAVRVLTEASAANATATVLRNPKTYAPETLAFDPAKAVRLWDITTSIGARHGVVLP</sequence>
<dbReference type="InterPro" id="IPR002347">
    <property type="entry name" value="SDR_fam"/>
</dbReference>
<evidence type="ECO:0000256" key="1">
    <source>
        <dbReference type="ARBA" id="ARBA00023002"/>
    </source>
</evidence>
<organism evidence="2 3">
    <name type="scientific">Sphingobium boeckii</name>
    <dbReference type="NCBI Taxonomy" id="1082345"/>
    <lineage>
        <taxon>Bacteria</taxon>
        <taxon>Pseudomonadati</taxon>
        <taxon>Pseudomonadota</taxon>
        <taxon>Alphaproteobacteria</taxon>
        <taxon>Sphingomonadales</taxon>
        <taxon>Sphingomonadaceae</taxon>
        <taxon>Sphingobium</taxon>
    </lineage>
</organism>
<dbReference type="InterPro" id="IPR036291">
    <property type="entry name" value="NAD(P)-bd_dom_sf"/>
</dbReference>
<dbReference type="Gene3D" id="3.40.50.720">
    <property type="entry name" value="NAD(P)-binding Rossmann-like Domain"/>
    <property type="match status" value="1"/>
</dbReference>
<reference evidence="2 3" key="1">
    <citation type="submission" date="2020-08" db="EMBL/GenBank/DDBJ databases">
        <title>Genomic Encyclopedia of Type Strains, Phase IV (KMG-IV): sequencing the most valuable type-strain genomes for metagenomic binning, comparative biology and taxonomic classification.</title>
        <authorList>
            <person name="Goeker M."/>
        </authorList>
    </citation>
    <scope>NUCLEOTIDE SEQUENCE [LARGE SCALE GENOMIC DNA]</scope>
    <source>
        <strain evidence="2 3">DSM 25079</strain>
    </source>
</reference>
<evidence type="ECO:0000313" key="2">
    <source>
        <dbReference type="EMBL" id="MBB5684878.1"/>
    </source>
</evidence>
<name>A0A7W9AFT1_9SPHN</name>
<keyword evidence="3" id="KW-1185">Reference proteome</keyword>
<gene>
    <name evidence="2" type="ORF">FHS49_000869</name>
</gene>
<dbReference type="PANTHER" id="PTHR43157">
    <property type="entry name" value="PHOSPHATIDYLINOSITOL-GLYCAN BIOSYNTHESIS CLASS F PROTEIN-RELATED"/>
    <property type="match status" value="1"/>
</dbReference>
<dbReference type="Pfam" id="PF00106">
    <property type="entry name" value="adh_short"/>
    <property type="match status" value="1"/>
</dbReference>